<feature type="compositionally biased region" description="Polar residues" evidence="1">
    <location>
        <begin position="1163"/>
        <end position="1202"/>
    </location>
</feature>
<protein>
    <submittedName>
        <fullName evidence="2">Uncharacterized protein</fullName>
    </submittedName>
</protein>
<proteinExistence type="predicted"/>
<dbReference type="EMBL" id="CDMZ01000696">
    <property type="protein sequence ID" value="CEM19682.1"/>
    <property type="molecule type" value="Genomic_DNA"/>
</dbReference>
<evidence type="ECO:0000313" key="2">
    <source>
        <dbReference type="EMBL" id="CEM19682.1"/>
    </source>
</evidence>
<feature type="compositionally biased region" description="Basic and acidic residues" evidence="1">
    <location>
        <begin position="1748"/>
        <end position="1769"/>
    </location>
</feature>
<feature type="region of interest" description="Disordered" evidence="1">
    <location>
        <begin position="1692"/>
        <end position="1723"/>
    </location>
</feature>
<feature type="compositionally biased region" description="Low complexity" evidence="1">
    <location>
        <begin position="1070"/>
        <end position="1087"/>
    </location>
</feature>
<feature type="compositionally biased region" description="Gly residues" evidence="1">
    <location>
        <begin position="1214"/>
        <end position="1223"/>
    </location>
</feature>
<name>A0A0G4FXF6_9ALVE</name>
<feature type="compositionally biased region" description="Acidic residues" evidence="1">
    <location>
        <begin position="1916"/>
        <end position="1935"/>
    </location>
</feature>
<reference evidence="2" key="1">
    <citation type="submission" date="2014-11" db="EMBL/GenBank/DDBJ databases">
        <authorList>
            <person name="Otto D Thomas"/>
            <person name="Naeem Raeece"/>
        </authorList>
    </citation>
    <scope>NUCLEOTIDE SEQUENCE</scope>
</reference>
<feature type="region of interest" description="Disordered" evidence="1">
    <location>
        <begin position="1882"/>
        <end position="1953"/>
    </location>
</feature>
<feature type="region of interest" description="Disordered" evidence="1">
    <location>
        <begin position="1070"/>
        <end position="1094"/>
    </location>
</feature>
<gene>
    <name evidence="2" type="ORF">Cvel_19154</name>
</gene>
<feature type="compositionally biased region" description="Pro residues" evidence="1">
    <location>
        <begin position="109"/>
        <end position="129"/>
    </location>
</feature>
<organism evidence="2">
    <name type="scientific">Chromera velia CCMP2878</name>
    <dbReference type="NCBI Taxonomy" id="1169474"/>
    <lineage>
        <taxon>Eukaryota</taxon>
        <taxon>Sar</taxon>
        <taxon>Alveolata</taxon>
        <taxon>Colpodellida</taxon>
        <taxon>Chromeraceae</taxon>
        <taxon>Chromera</taxon>
    </lineage>
</organism>
<evidence type="ECO:0000256" key="1">
    <source>
        <dbReference type="SAM" id="MobiDB-lite"/>
    </source>
</evidence>
<feature type="region of interest" description="Disordered" evidence="1">
    <location>
        <begin position="1744"/>
        <end position="1773"/>
    </location>
</feature>
<dbReference type="SUPFAM" id="SSF51126">
    <property type="entry name" value="Pectin lyase-like"/>
    <property type="match status" value="1"/>
</dbReference>
<dbReference type="VEuPathDB" id="CryptoDB:Cvel_19154"/>
<accession>A0A0G4FXF6</accession>
<feature type="region of interest" description="Disordered" evidence="1">
    <location>
        <begin position="1158"/>
        <end position="1223"/>
    </location>
</feature>
<feature type="region of interest" description="Disordered" evidence="1">
    <location>
        <begin position="94"/>
        <end position="138"/>
    </location>
</feature>
<dbReference type="InterPro" id="IPR011050">
    <property type="entry name" value="Pectin_lyase_fold/virulence"/>
</dbReference>
<feature type="region of interest" description="Disordered" evidence="1">
    <location>
        <begin position="799"/>
        <end position="819"/>
    </location>
</feature>
<feature type="compositionally biased region" description="Acidic residues" evidence="1">
    <location>
        <begin position="1884"/>
        <end position="1902"/>
    </location>
</feature>
<sequence>MGRVGGSTQDLAVRAGESAQDLGRQSWGVYRNLTDRVGSMQRIWVDRVGGSVENLMGRARRSVEVWQAEHGGYWVLAFTVCTFILGVTCSSPGPNAEVAPENDELQPAPLTPPGIPPPPPLLPPPPPPESGCYHQESSPVCSSLEGDGSVEVIASDDGQKRIVVFYPVITNSNVGFLEDPGMSYRPKYMCCKQSQIFNLLYKAILTKNTTDVRSLTKEYLMETSKSPLDGRKKYRLEFLIDVRRLMQKERVEMMRHRISWESRLMGTPHEGLSPLPFFAVDLLSLLFLRGDPKFADAFFRETAEGVKEVVPLIKHKKYMRQKFTVETAVRGSNEKPMKLEKYEADFEDDDRDPLGLPKHFSEILPLILSMIGCKNGFFAQEGFQDPLFPSGHCDPFEDLRTVSREDMVGLIDVMKKWIDLKWPSAISWQWLGNTPQNLLPANWNFKMGDVPSMAIAFQSPFAGLLIDQMRELKPLLRKGSAAEAIPEAGDLDPVLLAAKFGPVTVLRKLIEEKGYLQTTGNGEQNWKFVVEENESWGWRERKEGDRFGDEKFAVFQHALCHTPRRFISQWSLLTRKRVGKTYEKDGGGMLYFPRGNPTTGKSALREYKERLEYLFKELPFYSSIDPNWPLSWPTFDTLRLASDPSVPGPSLLDCAVELQRMPHFSKHPDIAVLAISLLIEGLKEGRQIDRQTDRQTGKTGEECGNESEPGLFWPVLCLEKCSAAIQAADRLAAHRYLRISRGPLFPFKYNMGEFFWQGKGQDCGGCWFSSPLQLAVRLSQGRHSGHYLQEQLMRSAHVRAMSQSDSASEGGQGKDNKPWEEKRKELEQGMDRYGFPPVFYVLLETRLVTVTHKRIDTRLPRFGGYEQPYLFEGVYALGALSDDAVIRKKDARKSQIAQKMSSALWVLGKLVAGSTVFHLLAVASRFETYTNRVKMYEELTGEGGLRPTVYERNAAGMTALQLASVFRRSFPLFTRMLLVTPAVAQYDYDEEGKKETQPVLSPLPRETVAALYASLIRDAALCEAHVFDISRAPAHQRRSKLITALYGVSGVFEDSLVSDALTGGRCLSSSPSSLSASAPSSPFSRAPGLGSGDSSEAYRRKLQEFFYRIDLKKSMAASLPVVSVSDRLHFPDFLKFRVKVQQMNDNTKTNMMDLRQEGREGRNPSTFGWSQSSGWTPPPSSASSEANQINPNQEKETMSSFFQGGKESGALPRGRGGPGGGGDEAVEAEWVVFEVLSDQERDQMRTPCFQAEFKMKKRDITKAGNRAANVKVVCDLWSAMVACEERAQLWKSARQVMNAMPCVFLLRHVHIRPLALKSDAASLYMTRMYGQGITVRSSLGGVTVPRAHNSLVEASVLERRLPSMSILFFLNSIVVIEGVEIRGTPSFALMLFDCQLVLENVVFRDNGQWASELPRYPYLEDVTGKRHLFGWFTRTLGPYTPYDRRFENNRSAAMGGALSLQLLPHSKMMSGASFTFEDSEFVENTAMMGGGAVEVSALSFGLVKFDVLFKNCHFSRNAVLFGEQVLARERASVKNPSDFRVFGSLLAAAGKRSGRTLSHGGAIAIDAWTYTKVLVTHNVEQMMLGVPQIDIMNSSFIAGGVSSFQASLRISGCVFSGNAVTNEKLLTVNHGGALAVFQEGAEEWGMELALEDSTFFRNSVPSASLVSRHIFVIRTAKGAEKTEQFQAKFNTGWSSTEPAGAERAHKWRSMQQRKSNRAERALRGGTDSSLVAIRDLSFVDLRPSETTVKSDEESGETKKKEGEGTTFDREDMDVVSETAADTASSSAAAEIERSTQRAQFRFLVSKEIAQSHKGLKITCGPGEVASLSFSDSRKSWESWCVECASPSFKVDRGLLTLPAGHIGQSGGTSVFALEGYQCVHRGDDDDNADTVDEGTEDSEAQDAEGSAPKDEKAENGQEEEEVGDGDEDEEEEAGEVSDGSQLDHGEENEDDLERERHFAGFVCNECPPGHCLLSTRESCSKELEAAGLDPAKAARAGKVTDAAPSCALTVREGKRTECPGQSFFL</sequence>